<evidence type="ECO:0000313" key="3">
    <source>
        <dbReference type="EMBL" id="AMB59390.1"/>
    </source>
</evidence>
<evidence type="ECO:0000313" key="4">
    <source>
        <dbReference type="Proteomes" id="UP000058305"/>
    </source>
</evidence>
<dbReference type="KEGG" id="mvd:AWU67_11560"/>
<dbReference type="PANTHER" id="PTHR30032">
    <property type="entry name" value="N-ACETYLMURAMOYL-L-ALANINE AMIDASE-RELATED"/>
    <property type="match status" value="1"/>
</dbReference>
<evidence type="ECO:0000256" key="2">
    <source>
        <dbReference type="SAM" id="SignalP"/>
    </source>
</evidence>
<evidence type="ECO:0008006" key="5">
    <source>
        <dbReference type="Google" id="ProtNLM"/>
    </source>
</evidence>
<reference evidence="4" key="2">
    <citation type="submission" date="2016-01" db="EMBL/GenBank/DDBJ databases">
        <title>First complete genome sequence of a species in the genus Microterricola, an extremophilic cold active enzyme producing strain ERGS5:02 isolated from Sikkim Himalaya.</title>
        <authorList>
            <person name="Kumar R."/>
            <person name="Singh D."/>
            <person name="Swarnkar M.K."/>
        </authorList>
    </citation>
    <scope>NUCLEOTIDE SEQUENCE [LARGE SCALE GENOMIC DNA]</scope>
    <source>
        <strain evidence="4">ERGS5:02</strain>
    </source>
</reference>
<dbReference type="PANTHER" id="PTHR30032:SF8">
    <property type="entry name" value="GERMINATION-SPECIFIC N-ACETYLMURAMOYL-L-ALANINE AMIDASE"/>
    <property type="match status" value="1"/>
</dbReference>
<keyword evidence="2" id="KW-0732">Signal</keyword>
<name>A0A109QY20_9MICO</name>
<feature type="compositionally biased region" description="Acidic residues" evidence="1">
    <location>
        <begin position="98"/>
        <end position="107"/>
    </location>
</feature>
<dbReference type="Pfam" id="PF04122">
    <property type="entry name" value="CW_binding_2"/>
    <property type="match status" value="3"/>
</dbReference>
<protein>
    <recommendedName>
        <fullName evidence="5">Cell wall binding repeat 2</fullName>
    </recommendedName>
</protein>
<keyword evidence="4" id="KW-1185">Reference proteome</keyword>
<dbReference type="SUPFAM" id="SSF55486">
    <property type="entry name" value="Metalloproteases ('zincins'), catalytic domain"/>
    <property type="match status" value="1"/>
</dbReference>
<organism evidence="3 4">
    <name type="scientific">Microterricola viridarii</name>
    <dbReference type="NCBI Taxonomy" id="412690"/>
    <lineage>
        <taxon>Bacteria</taxon>
        <taxon>Bacillati</taxon>
        <taxon>Actinomycetota</taxon>
        <taxon>Actinomycetes</taxon>
        <taxon>Micrococcales</taxon>
        <taxon>Microbacteriaceae</taxon>
        <taxon>Microterricola</taxon>
    </lineage>
</organism>
<accession>A0A109QY20</accession>
<dbReference type="EMBL" id="CP014145">
    <property type="protein sequence ID" value="AMB59390.1"/>
    <property type="molecule type" value="Genomic_DNA"/>
</dbReference>
<dbReference type="Gene3D" id="3.40.50.12090">
    <property type="match status" value="1"/>
</dbReference>
<dbReference type="InterPro" id="IPR051922">
    <property type="entry name" value="Bact_Sporulation_Assoc"/>
</dbReference>
<proteinExistence type="predicted"/>
<dbReference type="InterPro" id="IPR007253">
    <property type="entry name" value="Cell_wall-bd_2"/>
</dbReference>
<feature type="region of interest" description="Disordered" evidence="1">
    <location>
        <begin position="98"/>
        <end position="125"/>
    </location>
</feature>
<gene>
    <name evidence="3" type="ORF">AWU67_11560</name>
</gene>
<reference evidence="3 4" key="1">
    <citation type="journal article" date="2016" name="J. Biotechnol.">
        <title>First complete genome sequence of a species in the genus Microterricola, an extremophilic cold active enzyme producing bacterial strain ERGS5:02 isolated from Sikkim Himalaya.</title>
        <authorList>
            <person name="Himanshu"/>
            <person name="Swarnkar M.K."/>
            <person name="Singh D."/>
            <person name="Kumar R."/>
        </authorList>
    </citation>
    <scope>NUCLEOTIDE SEQUENCE [LARGE SCALE GENOMIC DNA]</scope>
    <source>
        <strain evidence="3 4">ERGS5:02</strain>
    </source>
</reference>
<feature type="chain" id="PRO_5039404701" description="Cell wall binding repeat 2" evidence="2">
    <location>
        <begin position="20"/>
        <end position="919"/>
    </location>
</feature>
<dbReference type="Gene3D" id="2.60.40.2700">
    <property type="match status" value="1"/>
</dbReference>
<dbReference type="Proteomes" id="UP000058305">
    <property type="component" value="Chromosome"/>
</dbReference>
<evidence type="ECO:0000256" key="1">
    <source>
        <dbReference type="SAM" id="MobiDB-lite"/>
    </source>
</evidence>
<sequence>MAVSVATMTVGAAAPLAFAEPAETPPGIEIAITGTLAVVVSELPDAGAPTVLLEAPGGAVLELQGVDPAEVRTGDQFSGVVTVDADLGAALDDLAEQVPDGEPEATSDDPSSTDPGGIDLDSTDPINADSALGQALLAQSMAAELPVEAVSSEVTPAADAPAAAAREQATAGVVPARAHTVDIAIVGQSVGATAYFTDAQVNALVAELSAYWASQSGGAIPQITRSTPIRRIAVGNPCDAKGVWAAAANAFGQPQPFQYYGSGQARHLVTIATPTPGDGCEAGSGLGSVGVGVHTGGLSWNAVAGPDAASIVGHELGHNFGLGHSNLHSCAGNTIVEGIPNGSGVYSNGCLDEEYADYYDIMSGGLSYCADRCYTTDKITALNVAHKSSLGFLNAASLANLSLPSSELSAAHTVTLRAASDTSGLRGIRLVNPQDGGVYFVEFRNGAGLDAGGLYTTPVGGGSGVRVLRLADGNAPSSRVLSPLPAAGGTRNQLLDSGETFTTANRGVSVSIASASASAVTLNVKLNKADSFSSVGDPRLSATTARFGTALTVTPGAASPAATGTTYQWRRNGSAIAGATSASYKPTLGDIGAKLSATVTLTRAGYVPSARTTPETSAVTGPAMQRVSGADRYATAVALSKLGYPDTAPVVYVATGANFPDALAAAPAAATQGGPLLLAATWGLPDPVKDEIRRLKPARIVVVGSSAVVSDTVMAQLKALQKNTVRLAGADRYATAQAIIDDAFPGTVGEGWLATGANFPDALSAAAVAGSRGVPVLLLDGSRPTVDRRTAALLDRLRPAKLAIAGSAGVVSSGIEAALKKSYAVTRQAGADRYTTSQALNATTFANPKVVYLATGTGFADALAGAAIAGTTAGPLYVIPGHCVPGAVVDKIAAWGTTRVVIIGGPSVLSPAVETLTRC</sequence>
<feature type="signal peptide" evidence="2">
    <location>
        <begin position="1"/>
        <end position="19"/>
    </location>
</feature>
<dbReference type="AlphaFoldDB" id="A0A109QY20"/>